<feature type="transmembrane region" description="Helical" evidence="1">
    <location>
        <begin position="12"/>
        <end position="30"/>
    </location>
</feature>
<accession>A0A1E7FPL5</accession>
<keyword evidence="1" id="KW-1133">Transmembrane helix</keyword>
<organism evidence="3 4">
    <name type="scientific">Fragilariopsis cylindrus CCMP1102</name>
    <dbReference type="NCBI Taxonomy" id="635003"/>
    <lineage>
        <taxon>Eukaryota</taxon>
        <taxon>Sar</taxon>
        <taxon>Stramenopiles</taxon>
        <taxon>Ochrophyta</taxon>
        <taxon>Bacillariophyta</taxon>
        <taxon>Bacillariophyceae</taxon>
        <taxon>Bacillariophycidae</taxon>
        <taxon>Bacillariales</taxon>
        <taxon>Bacillariaceae</taxon>
        <taxon>Fragilariopsis</taxon>
    </lineage>
</organism>
<protein>
    <recommendedName>
        <fullName evidence="2">Thioredoxin-like fold domain-containing protein</fullName>
    </recommendedName>
</protein>
<evidence type="ECO:0000259" key="2">
    <source>
        <dbReference type="Pfam" id="PF13905"/>
    </source>
</evidence>
<sequence>MVDVYVFCSSLSYLLFYFLLQIVLYFGAHWSEPCSKFLPKLHLFHQLNNKVKEEFEVIFVSMDRSLEDYNMYTEDNVSQFWCLPYAIATLPKLIASLKAHNMPHLVVIDKDGTIITKEGVDALTQDPTGKYFPWRPNRIVDLLPKNYVSNIDNTRSSSLSVHHSPTIDLDEKYILLYFASHSDALAQEFTPWLVKAYNILKKKRQDFELLFVSGDASQASYDTFITGTSFCAIPYEDTEAREGLEMRLEITSYPTLIMLGPRPVDEDDNFGDRPVINSEVRSVIENGDYITDFPFYPKPWGDLCKTTDDINTHKCLVVFHEGGDEEEQMDIEYAVRDAAEEYRSDDELVKFYWACNADAALCSNIRNACNLGTIGDLPSMVLLDIPNDGNYYVSDEQDITEETIIEFLSNYKDCVVRGRI</sequence>
<dbReference type="Pfam" id="PF13905">
    <property type="entry name" value="Thioredoxin_8"/>
    <property type="match status" value="2"/>
</dbReference>
<feature type="domain" description="Thioredoxin-like fold" evidence="2">
    <location>
        <begin position="172"/>
        <end position="261"/>
    </location>
</feature>
<evidence type="ECO:0000313" key="4">
    <source>
        <dbReference type="Proteomes" id="UP000095751"/>
    </source>
</evidence>
<dbReference type="PANTHER" id="PTHR46472">
    <property type="entry name" value="NUCLEOREDOXIN"/>
    <property type="match status" value="1"/>
</dbReference>
<dbReference type="GO" id="GO:0005634">
    <property type="term" value="C:nucleus"/>
    <property type="evidence" value="ECO:0007669"/>
    <property type="project" value="TreeGrafter"/>
</dbReference>
<dbReference type="GO" id="GO:0031397">
    <property type="term" value="P:negative regulation of protein ubiquitination"/>
    <property type="evidence" value="ECO:0007669"/>
    <property type="project" value="TreeGrafter"/>
</dbReference>
<dbReference type="Proteomes" id="UP000095751">
    <property type="component" value="Unassembled WGS sequence"/>
</dbReference>
<dbReference type="InterPro" id="IPR036249">
    <property type="entry name" value="Thioredoxin-like_sf"/>
</dbReference>
<keyword evidence="1" id="KW-0812">Transmembrane</keyword>
<dbReference type="KEGG" id="fcy:FRACYDRAFT_181904"/>
<evidence type="ECO:0000313" key="3">
    <source>
        <dbReference type="EMBL" id="OEU20025.1"/>
    </source>
</evidence>
<proteinExistence type="predicted"/>
<dbReference type="OrthoDB" id="409136at2759"/>
<keyword evidence="1" id="KW-0472">Membrane</keyword>
<dbReference type="EMBL" id="KV784355">
    <property type="protein sequence ID" value="OEU20025.1"/>
    <property type="molecule type" value="Genomic_DNA"/>
</dbReference>
<dbReference type="PANTHER" id="PTHR46472:SF1">
    <property type="entry name" value="NUCLEOREDOXIN"/>
    <property type="match status" value="1"/>
</dbReference>
<reference evidence="3 4" key="1">
    <citation type="submission" date="2016-09" db="EMBL/GenBank/DDBJ databases">
        <title>Extensive genetic diversity and differential bi-allelic expression allows diatom success in the polar Southern Ocean.</title>
        <authorList>
            <consortium name="DOE Joint Genome Institute"/>
            <person name="Mock T."/>
            <person name="Otillar R.P."/>
            <person name="Strauss J."/>
            <person name="Dupont C."/>
            <person name="Frickenhaus S."/>
            <person name="Maumus F."/>
            <person name="Mcmullan M."/>
            <person name="Sanges R."/>
            <person name="Schmutz J."/>
            <person name="Toseland A."/>
            <person name="Valas R."/>
            <person name="Veluchamy A."/>
            <person name="Ward B.J."/>
            <person name="Allen A."/>
            <person name="Barry K."/>
            <person name="Falciatore A."/>
            <person name="Ferrante M."/>
            <person name="Fortunato A.E."/>
            <person name="Gloeckner G."/>
            <person name="Gruber A."/>
            <person name="Hipkin R."/>
            <person name="Janech M."/>
            <person name="Kroth P."/>
            <person name="Leese F."/>
            <person name="Lindquist E."/>
            <person name="Lyon B.R."/>
            <person name="Martin J."/>
            <person name="Mayer C."/>
            <person name="Parker M."/>
            <person name="Quesneville H."/>
            <person name="Raymond J."/>
            <person name="Uhlig C."/>
            <person name="Valentin K.U."/>
            <person name="Worden A.Z."/>
            <person name="Armbrust E.V."/>
            <person name="Bowler C."/>
            <person name="Green B."/>
            <person name="Moulton V."/>
            <person name="Van Oosterhout C."/>
            <person name="Grigoriev I."/>
        </authorList>
    </citation>
    <scope>NUCLEOTIDE SEQUENCE [LARGE SCALE GENOMIC DNA]</scope>
    <source>
        <strain evidence="3 4">CCMP1102</strain>
    </source>
</reference>
<name>A0A1E7FPL5_9STRA</name>
<dbReference type="GO" id="GO:0004791">
    <property type="term" value="F:thioredoxin-disulfide reductase (NADPH) activity"/>
    <property type="evidence" value="ECO:0007669"/>
    <property type="project" value="TreeGrafter"/>
</dbReference>
<dbReference type="SUPFAM" id="SSF52833">
    <property type="entry name" value="Thioredoxin-like"/>
    <property type="match status" value="2"/>
</dbReference>
<evidence type="ECO:0000256" key="1">
    <source>
        <dbReference type="SAM" id="Phobius"/>
    </source>
</evidence>
<dbReference type="InterPro" id="IPR012336">
    <property type="entry name" value="Thioredoxin-like_fold"/>
</dbReference>
<gene>
    <name evidence="3" type="ORF">FRACYDRAFT_181904</name>
</gene>
<keyword evidence="4" id="KW-1185">Reference proteome</keyword>
<dbReference type="Gene3D" id="3.40.30.10">
    <property type="entry name" value="Glutaredoxin"/>
    <property type="match status" value="3"/>
</dbReference>
<dbReference type="AlphaFoldDB" id="A0A1E7FPL5"/>
<dbReference type="GO" id="GO:0030178">
    <property type="term" value="P:negative regulation of Wnt signaling pathway"/>
    <property type="evidence" value="ECO:0007669"/>
    <property type="project" value="TreeGrafter"/>
</dbReference>
<dbReference type="InParanoid" id="A0A1E7FPL5"/>
<feature type="domain" description="Thioredoxin-like fold" evidence="2">
    <location>
        <begin position="22"/>
        <end position="114"/>
    </location>
</feature>